<proteinExistence type="inferred from homology"/>
<dbReference type="Proteomes" id="UP001224775">
    <property type="component" value="Unassembled WGS sequence"/>
</dbReference>
<dbReference type="GO" id="GO:0005739">
    <property type="term" value="C:mitochondrion"/>
    <property type="evidence" value="ECO:0007669"/>
    <property type="project" value="TreeGrafter"/>
</dbReference>
<keyword evidence="10" id="KW-1185">Reference proteome</keyword>
<dbReference type="InterPro" id="IPR005815">
    <property type="entry name" value="BioA"/>
</dbReference>
<dbReference type="InterPro" id="IPR015424">
    <property type="entry name" value="PyrdxlP-dep_Trfase"/>
</dbReference>
<keyword evidence="5" id="KW-0949">S-adenosyl-L-methionine</keyword>
<evidence type="ECO:0000256" key="6">
    <source>
        <dbReference type="ARBA" id="ARBA00022756"/>
    </source>
</evidence>
<comment type="similarity">
    <text evidence="8">Belongs to the class-III pyridoxal-phosphate-dependent aminotransferase family.</text>
</comment>
<organism evidence="9 10">
    <name type="scientific">Skeletonema marinoi</name>
    <dbReference type="NCBI Taxonomy" id="267567"/>
    <lineage>
        <taxon>Eukaryota</taxon>
        <taxon>Sar</taxon>
        <taxon>Stramenopiles</taxon>
        <taxon>Ochrophyta</taxon>
        <taxon>Bacillariophyta</taxon>
        <taxon>Coscinodiscophyceae</taxon>
        <taxon>Thalassiosirophycidae</taxon>
        <taxon>Thalassiosirales</taxon>
        <taxon>Skeletonemataceae</taxon>
        <taxon>Skeletonema</taxon>
        <taxon>Skeletonema marinoi-dohrnii complex</taxon>
    </lineage>
</organism>
<comment type="cofactor">
    <cofactor evidence="1">
        <name>pyridoxal 5'-phosphate</name>
        <dbReference type="ChEBI" id="CHEBI:597326"/>
    </cofactor>
</comment>
<evidence type="ECO:0000256" key="4">
    <source>
        <dbReference type="ARBA" id="ARBA00022679"/>
    </source>
</evidence>
<comment type="pathway">
    <text evidence="2">Cofactor biosynthesis; biotin biosynthesis.</text>
</comment>
<dbReference type="EMBL" id="JATAAI010000027">
    <property type="protein sequence ID" value="KAK1736895.1"/>
    <property type="molecule type" value="Genomic_DNA"/>
</dbReference>
<dbReference type="Gene3D" id="3.40.640.10">
    <property type="entry name" value="Type I PLP-dependent aspartate aminotransferase-like (Major domain)"/>
    <property type="match status" value="1"/>
</dbReference>
<dbReference type="GO" id="GO:0030170">
    <property type="term" value="F:pyridoxal phosphate binding"/>
    <property type="evidence" value="ECO:0007669"/>
    <property type="project" value="InterPro"/>
</dbReference>
<keyword evidence="3 9" id="KW-0032">Aminotransferase</keyword>
<dbReference type="PANTHER" id="PTHR42684">
    <property type="entry name" value="ADENOSYLMETHIONINE-8-AMINO-7-OXONONANOATE AMINOTRANSFERASE"/>
    <property type="match status" value="1"/>
</dbReference>
<protein>
    <submittedName>
        <fullName evidence="9">Adenosylmethionine-8-amino-7-oxononanoate aminotransferase</fullName>
        <ecNumber evidence="9">2.6.1.62</ecNumber>
    </submittedName>
</protein>
<dbReference type="InterPro" id="IPR015421">
    <property type="entry name" value="PyrdxlP-dep_Trfase_major"/>
</dbReference>
<reference evidence="9" key="1">
    <citation type="submission" date="2023-06" db="EMBL/GenBank/DDBJ databases">
        <title>Survivors Of The Sea: Transcriptome response of Skeletonema marinoi to long-term dormancy.</title>
        <authorList>
            <person name="Pinder M.I.M."/>
            <person name="Kourtchenko O."/>
            <person name="Robertson E.K."/>
            <person name="Larsson T."/>
            <person name="Maumus F."/>
            <person name="Osuna-Cruz C.M."/>
            <person name="Vancaester E."/>
            <person name="Stenow R."/>
            <person name="Vandepoele K."/>
            <person name="Ploug H."/>
            <person name="Bruchert V."/>
            <person name="Godhe A."/>
            <person name="Topel M."/>
        </authorList>
    </citation>
    <scope>NUCLEOTIDE SEQUENCE</scope>
    <source>
        <strain evidence="9">R05AC</strain>
    </source>
</reference>
<dbReference type="InterPro" id="IPR005814">
    <property type="entry name" value="Aminotrans_3"/>
</dbReference>
<evidence type="ECO:0000313" key="10">
    <source>
        <dbReference type="Proteomes" id="UP001224775"/>
    </source>
</evidence>
<keyword evidence="4 9" id="KW-0808">Transferase</keyword>
<gene>
    <name evidence="9" type="ORF">QTG54_012340</name>
</gene>
<dbReference type="SUPFAM" id="SSF53383">
    <property type="entry name" value="PLP-dependent transferases"/>
    <property type="match status" value="1"/>
</dbReference>
<sequence length="525" mass="57852">MMIRSAYRGGRRLAHVLNRCHRSSSSAAAAASSASAASDKNIICACECPESCPQQCHNLLDTDRQHVIHPYTSMTDPLPTFPIKSAKGIHLKLNDGRKLIDGMSSWWAAVHGYRNPVLDNALKEQIESSMSHVMFGGLTHKPAVQLTTKLLQLANNIQDDSTDYHHFTKAFFSDSGSVSVEVAMKMALQYWFTLEQPSKTKFVSLRNGYHGDTLGAMSICDPVNGMHSMFSGVLAKQLFVSTPTGGMEEDGVQTIIEMKQLLEEHHEEIAAVVMEPIVQGAGGMRFYHPSVLRKVRELCDEYNVLLIFDEIATGFGRTGTMFASWQNESTYQPWYLTEGSSFSIINSEDKKISTNEIVNADILCLGKALTGGYMTLGATLTTDKVAHGISHNGGVFMHGPTFMANPLACSVSLASMGLLTSSPWEERVRNVENALIEHISPLSELDSVREVRVLGAIGVCELKEGLDRDGMARIQRALVEEGVWLRPFGKLLYTMPPFNCDELEDDHIKKIGEAMYKVVSSKPKA</sequence>
<evidence type="ECO:0000256" key="7">
    <source>
        <dbReference type="ARBA" id="ARBA00022898"/>
    </source>
</evidence>
<dbReference type="InterPro" id="IPR015422">
    <property type="entry name" value="PyrdxlP-dep_Trfase_small"/>
</dbReference>
<evidence type="ECO:0000256" key="1">
    <source>
        <dbReference type="ARBA" id="ARBA00001933"/>
    </source>
</evidence>
<dbReference type="Pfam" id="PF00202">
    <property type="entry name" value="Aminotran_3"/>
    <property type="match status" value="2"/>
</dbReference>
<comment type="caution">
    <text evidence="9">The sequence shown here is derived from an EMBL/GenBank/DDBJ whole genome shotgun (WGS) entry which is preliminary data.</text>
</comment>
<dbReference type="GO" id="GO:0004141">
    <property type="term" value="F:dethiobiotin synthase activity"/>
    <property type="evidence" value="ECO:0007669"/>
    <property type="project" value="TreeGrafter"/>
</dbReference>
<name>A0AAD8Y144_9STRA</name>
<evidence type="ECO:0000256" key="5">
    <source>
        <dbReference type="ARBA" id="ARBA00022691"/>
    </source>
</evidence>
<dbReference type="CDD" id="cd00610">
    <property type="entry name" value="OAT_like"/>
    <property type="match status" value="1"/>
</dbReference>
<dbReference type="Gene3D" id="3.90.1150.10">
    <property type="entry name" value="Aspartate Aminotransferase, domain 1"/>
    <property type="match status" value="1"/>
</dbReference>
<keyword evidence="7 8" id="KW-0663">Pyridoxal phosphate</keyword>
<keyword evidence="6" id="KW-0093">Biotin biosynthesis</keyword>
<dbReference type="HAMAP" id="MF_00834">
    <property type="entry name" value="BioA"/>
    <property type="match status" value="1"/>
</dbReference>
<evidence type="ECO:0000256" key="8">
    <source>
        <dbReference type="RuleBase" id="RU003560"/>
    </source>
</evidence>
<dbReference type="EC" id="2.6.1.62" evidence="9"/>
<dbReference type="GO" id="GO:0009102">
    <property type="term" value="P:biotin biosynthetic process"/>
    <property type="evidence" value="ECO:0007669"/>
    <property type="project" value="UniProtKB-KW"/>
</dbReference>
<dbReference type="PANTHER" id="PTHR42684:SF3">
    <property type="entry name" value="ADENOSYLMETHIONINE-8-AMINO-7-OXONONANOATE AMINOTRANSFERASE"/>
    <property type="match status" value="1"/>
</dbReference>
<evidence type="ECO:0000256" key="2">
    <source>
        <dbReference type="ARBA" id="ARBA00004746"/>
    </source>
</evidence>
<evidence type="ECO:0000256" key="3">
    <source>
        <dbReference type="ARBA" id="ARBA00022576"/>
    </source>
</evidence>
<dbReference type="GO" id="GO:0004015">
    <property type="term" value="F:adenosylmethionine-8-amino-7-oxononanoate transaminase activity"/>
    <property type="evidence" value="ECO:0007669"/>
    <property type="project" value="UniProtKB-EC"/>
</dbReference>
<accession>A0AAD8Y144</accession>
<evidence type="ECO:0000313" key="9">
    <source>
        <dbReference type="EMBL" id="KAK1736895.1"/>
    </source>
</evidence>
<dbReference type="AlphaFoldDB" id="A0AAD8Y144"/>